<dbReference type="Proteomes" id="UP000237061">
    <property type="component" value="Unassembled WGS sequence"/>
</dbReference>
<evidence type="ECO:0000256" key="17">
    <source>
        <dbReference type="ARBA" id="ARBA00032071"/>
    </source>
</evidence>
<dbReference type="Pfam" id="PF00293">
    <property type="entry name" value="NUDIX"/>
    <property type="match status" value="1"/>
</dbReference>
<comment type="catalytic activity">
    <reaction evidence="7">
        <text>8-oxo-dATP + H2O = 8-oxo-dAMP + diphosphate + H(+)</text>
        <dbReference type="Rhea" id="RHEA:65396"/>
        <dbReference type="ChEBI" id="CHEBI:15377"/>
        <dbReference type="ChEBI" id="CHEBI:15378"/>
        <dbReference type="ChEBI" id="CHEBI:33019"/>
        <dbReference type="ChEBI" id="CHEBI:71361"/>
        <dbReference type="ChEBI" id="CHEBI:172871"/>
    </reaction>
    <physiologicalReaction direction="left-to-right" evidence="7">
        <dbReference type="Rhea" id="RHEA:65397"/>
    </physiologicalReaction>
</comment>
<dbReference type="GO" id="GO:0008828">
    <property type="term" value="F:dATP diphosphatase activity"/>
    <property type="evidence" value="ECO:0007669"/>
    <property type="project" value="UniProtKB-EC"/>
</dbReference>
<proteinExistence type="inferred from homology"/>
<name>A0A2S3ZVK6_ARTGL</name>
<evidence type="ECO:0000256" key="10">
    <source>
        <dbReference type="ARBA" id="ARBA00024596"/>
    </source>
</evidence>
<evidence type="ECO:0000256" key="12">
    <source>
        <dbReference type="ARBA" id="ARBA00026218"/>
    </source>
</evidence>
<comment type="catalytic activity">
    <reaction evidence="19">
        <text>O(6)-methyl-dGTP + H2O = O(6)-methyl-dGMP + diphosphate + H(+)</text>
        <dbReference type="Rhea" id="RHEA:67600"/>
        <dbReference type="ChEBI" id="CHEBI:15377"/>
        <dbReference type="ChEBI" id="CHEBI:15378"/>
        <dbReference type="ChEBI" id="CHEBI:33019"/>
        <dbReference type="ChEBI" id="CHEBI:169974"/>
        <dbReference type="ChEBI" id="CHEBI:169975"/>
    </reaction>
    <physiologicalReaction direction="left-to-right" evidence="19">
        <dbReference type="Rhea" id="RHEA:67601"/>
    </physiologicalReaction>
</comment>
<dbReference type="PROSITE" id="PS51462">
    <property type="entry name" value="NUDIX"/>
    <property type="match status" value="1"/>
</dbReference>
<dbReference type="GO" id="GO:0042262">
    <property type="term" value="P:DNA protection"/>
    <property type="evidence" value="ECO:0007669"/>
    <property type="project" value="InterPro"/>
</dbReference>
<comment type="subunit">
    <text evidence="3">Monomer.</text>
</comment>
<sequence>MTSAPVTLCFMLRTHEGREQVLLGLKKTGFGAGKVVGIGGHVEPGESIVAAICREVAEETSLVIGAMDLIPAGTVAFVFPAKPEWDMFTTVFLCRTFAGDAVESDEIAPQWHPVGDLPHAHMWADASHWLPAFLSGERGHWRVVLNDDNETVASSIHTPPLGAVPADSRGMGS</sequence>
<protein>
    <recommendedName>
        <fullName evidence="12">Oxidized purine nucleoside triphosphate hydrolase</fullName>
        <ecNumber evidence="11">3.6.1.56</ecNumber>
    </recommendedName>
    <alternativeName>
        <fullName evidence="16">2-hydroxy-dATP diphosphatase</fullName>
    </alternativeName>
    <alternativeName>
        <fullName evidence="15">7,8-dihydro-8-oxoguanine triphosphatase</fullName>
    </alternativeName>
    <alternativeName>
        <fullName evidence="14">8-oxo-dGTPase</fullName>
    </alternativeName>
    <alternativeName>
        <fullName evidence="17">Methylated purine nucleoside triphosphate hydrolase</fullName>
    </alternativeName>
    <alternativeName>
        <fullName evidence="13">Nucleoside diphosphate-linked moiety X motif 1</fullName>
    </alternativeName>
</protein>
<keyword evidence="5 23" id="KW-0378">Hydrolase</keyword>
<evidence type="ECO:0000256" key="9">
    <source>
        <dbReference type="ARBA" id="ARBA00024486"/>
    </source>
</evidence>
<evidence type="ECO:0000256" key="8">
    <source>
        <dbReference type="ARBA" id="ARBA00024459"/>
    </source>
</evidence>
<evidence type="ECO:0000256" key="16">
    <source>
        <dbReference type="ARBA" id="ARBA00031927"/>
    </source>
</evidence>
<comment type="cofactor">
    <cofactor evidence="1">
        <name>Mg(2+)</name>
        <dbReference type="ChEBI" id="CHEBI:18420"/>
    </cofactor>
</comment>
<evidence type="ECO:0000256" key="5">
    <source>
        <dbReference type="ARBA" id="ARBA00022801"/>
    </source>
</evidence>
<evidence type="ECO:0000256" key="6">
    <source>
        <dbReference type="ARBA" id="ARBA00022842"/>
    </source>
</evidence>
<organism evidence="23 24">
    <name type="scientific">Arthrobacter glacialis</name>
    <dbReference type="NCBI Taxonomy" id="1664"/>
    <lineage>
        <taxon>Bacteria</taxon>
        <taxon>Bacillati</taxon>
        <taxon>Actinomycetota</taxon>
        <taxon>Actinomycetes</taxon>
        <taxon>Micrococcales</taxon>
        <taxon>Micrococcaceae</taxon>
        <taxon>Arthrobacter</taxon>
    </lineage>
</organism>
<keyword evidence="4" id="KW-0479">Metal-binding</keyword>
<dbReference type="InterPro" id="IPR015797">
    <property type="entry name" value="NUDIX_hydrolase-like_dom_sf"/>
</dbReference>
<evidence type="ECO:0000256" key="20">
    <source>
        <dbReference type="ARBA" id="ARBA00049032"/>
    </source>
</evidence>
<comment type="catalytic activity">
    <reaction evidence="18">
        <text>N(6)-methyl-ATP + H2O = N(6)-methyl-AMP + diphosphate + H(+)</text>
        <dbReference type="Rhea" id="RHEA:67608"/>
        <dbReference type="ChEBI" id="CHEBI:15377"/>
        <dbReference type="ChEBI" id="CHEBI:15378"/>
        <dbReference type="ChEBI" id="CHEBI:33019"/>
        <dbReference type="ChEBI" id="CHEBI:144842"/>
        <dbReference type="ChEBI" id="CHEBI:172873"/>
    </reaction>
    <physiologicalReaction direction="left-to-right" evidence="18">
        <dbReference type="Rhea" id="RHEA:67609"/>
    </physiologicalReaction>
</comment>
<dbReference type="AlphaFoldDB" id="A0A2S3ZVK6"/>
<comment type="catalytic activity">
    <reaction evidence="10">
        <text>2-oxo-ATP + H2O = 2-oxo-AMP + diphosphate + H(+)</text>
        <dbReference type="Rhea" id="RHEA:67392"/>
        <dbReference type="ChEBI" id="CHEBI:15377"/>
        <dbReference type="ChEBI" id="CHEBI:15378"/>
        <dbReference type="ChEBI" id="CHEBI:33019"/>
        <dbReference type="ChEBI" id="CHEBI:71395"/>
        <dbReference type="ChEBI" id="CHEBI:172878"/>
    </reaction>
    <physiologicalReaction direction="left-to-right" evidence="10">
        <dbReference type="Rhea" id="RHEA:67393"/>
    </physiologicalReaction>
</comment>
<dbReference type="GO" id="GO:0008413">
    <property type="term" value="F:8-oxo-7,8-dihydroguanosine triphosphate pyrophosphatase activity"/>
    <property type="evidence" value="ECO:0007669"/>
    <property type="project" value="InterPro"/>
</dbReference>
<dbReference type="EMBL" id="PPXC01000010">
    <property type="protein sequence ID" value="POH72907.1"/>
    <property type="molecule type" value="Genomic_DNA"/>
</dbReference>
<comment type="catalytic activity">
    <reaction evidence="9">
        <text>8-oxo-dGTP + H2O = 8-oxo-dGMP + diphosphate + H(+)</text>
        <dbReference type="Rhea" id="RHEA:31575"/>
        <dbReference type="ChEBI" id="CHEBI:15377"/>
        <dbReference type="ChEBI" id="CHEBI:15378"/>
        <dbReference type="ChEBI" id="CHEBI:33019"/>
        <dbReference type="ChEBI" id="CHEBI:63224"/>
        <dbReference type="ChEBI" id="CHEBI:77896"/>
    </reaction>
    <physiologicalReaction direction="left-to-right" evidence="9">
        <dbReference type="Rhea" id="RHEA:31576"/>
    </physiologicalReaction>
</comment>
<keyword evidence="6" id="KW-0460">Magnesium</keyword>
<evidence type="ECO:0000256" key="7">
    <source>
        <dbReference type="ARBA" id="ARBA00024448"/>
    </source>
</evidence>
<dbReference type="InterPro" id="IPR000086">
    <property type="entry name" value="NUDIX_hydrolase_dom"/>
</dbReference>
<feature type="domain" description="Nudix hydrolase" evidence="22">
    <location>
        <begin position="2"/>
        <end position="138"/>
    </location>
</feature>
<keyword evidence="24" id="KW-1185">Reference proteome</keyword>
<dbReference type="RefSeq" id="WP_103466301.1">
    <property type="nucleotide sequence ID" value="NZ_PPXC01000010.1"/>
</dbReference>
<evidence type="ECO:0000256" key="19">
    <source>
        <dbReference type="ARBA" id="ARBA00048894"/>
    </source>
</evidence>
<evidence type="ECO:0000256" key="3">
    <source>
        <dbReference type="ARBA" id="ARBA00011245"/>
    </source>
</evidence>
<comment type="caution">
    <text evidence="23">The sequence shown here is derived from an EMBL/GenBank/DDBJ whole genome shotgun (WGS) entry which is preliminary data.</text>
</comment>
<dbReference type="PANTHER" id="PTHR43758">
    <property type="entry name" value="7,8-DIHYDRO-8-OXOGUANINE TRIPHOSPHATASE"/>
    <property type="match status" value="1"/>
</dbReference>
<evidence type="ECO:0000256" key="13">
    <source>
        <dbReference type="ARBA" id="ARBA00029673"/>
    </source>
</evidence>
<dbReference type="SUPFAM" id="SSF55811">
    <property type="entry name" value="Nudix"/>
    <property type="match status" value="1"/>
</dbReference>
<gene>
    <name evidence="23" type="ORF">CVS27_13655</name>
</gene>
<comment type="catalytic activity">
    <reaction evidence="8">
        <text>2-oxo-dATP + H2O = 2-oxo-dAMP + diphosphate + H(+)</text>
        <dbReference type="Rhea" id="RHEA:31583"/>
        <dbReference type="ChEBI" id="CHEBI:15377"/>
        <dbReference type="ChEBI" id="CHEBI:15378"/>
        <dbReference type="ChEBI" id="CHEBI:33019"/>
        <dbReference type="ChEBI" id="CHEBI:63212"/>
        <dbReference type="ChEBI" id="CHEBI:77897"/>
        <dbReference type="EC" id="3.6.1.56"/>
    </reaction>
    <physiologicalReaction direction="left-to-right" evidence="8">
        <dbReference type="Rhea" id="RHEA:31584"/>
    </physiologicalReaction>
</comment>
<dbReference type="GO" id="GO:0005737">
    <property type="term" value="C:cytoplasm"/>
    <property type="evidence" value="ECO:0007669"/>
    <property type="project" value="TreeGrafter"/>
</dbReference>
<comment type="catalytic activity">
    <reaction evidence="20">
        <text>N(6)-methyl-dATP + H2O = N(6)-methyl-dAMP + diphosphate + H(+)</text>
        <dbReference type="Rhea" id="RHEA:67604"/>
        <dbReference type="ChEBI" id="CHEBI:15377"/>
        <dbReference type="ChEBI" id="CHEBI:15378"/>
        <dbReference type="ChEBI" id="CHEBI:33019"/>
        <dbReference type="ChEBI" id="CHEBI:169976"/>
        <dbReference type="ChEBI" id="CHEBI:172872"/>
    </reaction>
    <physiologicalReaction direction="left-to-right" evidence="20">
        <dbReference type="Rhea" id="RHEA:67605"/>
    </physiologicalReaction>
</comment>
<dbReference type="PANTHER" id="PTHR43758:SF2">
    <property type="entry name" value="OXIDIZED PURINE NUCLEOSIDE TRIPHOSPHATE HYDROLASE"/>
    <property type="match status" value="1"/>
</dbReference>
<dbReference type="CDD" id="cd03427">
    <property type="entry name" value="NUDIX_MTH1_Nudt1"/>
    <property type="match status" value="1"/>
</dbReference>
<accession>A0A2S3ZVK6</accession>
<evidence type="ECO:0000256" key="15">
    <source>
        <dbReference type="ARBA" id="ARBA00030682"/>
    </source>
</evidence>
<comment type="function">
    <text evidence="21">Oxidized purine nucleoside triphosphate hydrolase which is a prominent sanitizer of the oxidized nucleotide pool. Catalyzes the hydrolysis of 2-oxo-dATP (2-hydroxy-dATP) into 2-oxo-dAMP. Also has a significant hydrolase activity toward 2-oxo-ATP, 8-oxo-dGTP and 8-oxo-dATP. Through the hydrolysis of oxidized purine nucleoside triphosphates, prevents their incorporation into DNA and the subsequent transversions A:T to C:G and G:C to T:A. Also catalyzes the hydrolysis of methylated purine nucleoside triphosphate preventing their integration into DNA. Through this antimutagenic activity protects cells from oxidative stress.</text>
</comment>
<evidence type="ECO:0000256" key="18">
    <source>
        <dbReference type="ARBA" id="ARBA00048002"/>
    </source>
</evidence>
<evidence type="ECO:0000256" key="21">
    <source>
        <dbReference type="ARBA" id="ARBA00053094"/>
    </source>
</evidence>
<dbReference type="PRINTS" id="PR01403">
    <property type="entry name" value="8OXTPHPHTASE"/>
</dbReference>
<evidence type="ECO:0000256" key="11">
    <source>
        <dbReference type="ARBA" id="ARBA00026103"/>
    </source>
</evidence>
<evidence type="ECO:0000256" key="4">
    <source>
        <dbReference type="ARBA" id="ARBA00022723"/>
    </source>
</evidence>
<evidence type="ECO:0000256" key="2">
    <source>
        <dbReference type="ARBA" id="ARBA00005582"/>
    </source>
</evidence>
<evidence type="ECO:0000259" key="22">
    <source>
        <dbReference type="PROSITE" id="PS51462"/>
    </source>
</evidence>
<comment type="similarity">
    <text evidence="2">Belongs to the Nudix hydrolase family.</text>
</comment>
<reference evidence="23 24" key="1">
    <citation type="submission" date="2018-01" db="EMBL/GenBank/DDBJ databases">
        <title>Arthrobacter sp. nov., from glaciers in China.</title>
        <authorList>
            <person name="Liu Q."/>
            <person name="Xin Y.-H."/>
        </authorList>
    </citation>
    <scope>NUCLEOTIDE SEQUENCE [LARGE SCALE GENOMIC DNA]</scope>
    <source>
        <strain evidence="23 24">HLT2-12-2</strain>
    </source>
</reference>
<dbReference type="InterPro" id="IPR003563">
    <property type="entry name" value="8ODP"/>
</dbReference>
<evidence type="ECO:0000313" key="24">
    <source>
        <dbReference type="Proteomes" id="UP000237061"/>
    </source>
</evidence>
<evidence type="ECO:0000313" key="23">
    <source>
        <dbReference type="EMBL" id="POH72907.1"/>
    </source>
</evidence>
<dbReference type="EC" id="3.6.1.56" evidence="11"/>
<dbReference type="GO" id="GO:0046872">
    <property type="term" value="F:metal ion binding"/>
    <property type="evidence" value="ECO:0007669"/>
    <property type="project" value="UniProtKB-KW"/>
</dbReference>
<dbReference type="Gene3D" id="3.90.79.10">
    <property type="entry name" value="Nucleoside Triphosphate Pyrophosphohydrolase"/>
    <property type="match status" value="1"/>
</dbReference>
<evidence type="ECO:0000256" key="14">
    <source>
        <dbReference type="ARBA" id="ARBA00030634"/>
    </source>
</evidence>
<evidence type="ECO:0000256" key="1">
    <source>
        <dbReference type="ARBA" id="ARBA00001946"/>
    </source>
</evidence>